<keyword evidence="8" id="KW-1185">Reference proteome</keyword>
<comment type="subcellular location">
    <subcellularLocation>
        <location evidence="1 6">Membrane</location>
        <topology evidence="1 6">Multi-pass membrane protein</topology>
    </subcellularLocation>
</comment>
<dbReference type="GO" id="GO:0016020">
    <property type="term" value="C:membrane"/>
    <property type="evidence" value="ECO:0007669"/>
    <property type="project" value="UniProtKB-SubCell"/>
</dbReference>
<evidence type="ECO:0000256" key="5">
    <source>
        <dbReference type="ARBA" id="ARBA00023136"/>
    </source>
</evidence>
<reference evidence="7" key="1">
    <citation type="submission" date="2020-07" db="EMBL/GenBank/DDBJ databases">
        <title>Multicomponent nature underlies the extraordinary mechanical properties of spider dragline silk.</title>
        <authorList>
            <person name="Kono N."/>
            <person name="Nakamura H."/>
            <person name="Mori M."/>
            <person name="Yoshida Y."/>
            <person name="Ohtoshi R."/>
            <person name="Malay A.D."/>
            <person name="Moran D.A.P."/>
            <person name="Tomita M."/>
            <person name="Numata K."/>
            <person name="Arakawa K."/>
        </authorList>
    </citation>
    <scope>NUCLEOTIDE SEQUENCE</scope>
</reference>
<evidence type="ECO:0000256" key="3">
    <source>
        <dbReference type="ARBA" id="ARBA00022692"/>
    </source>
</evidence>
<dbReference type="Pfam" id="PF03134">
    <property type="entry name" value="TB2_DP1_HVA22"/>
    <property type="match status" value="1"/>
</dbReference>
<feature type="transmembrane region" description="Helical" evidence="6">
    <location>
        <begin position="90"/>
        <end position="117"/>
    </location>
</feature>
<dbReference type="OrthoDB" id="10009287at2759"/>
<evidence type="ECO:0000256" key="1">
    <source>
        <dbReference type="ARBA" id="ARBA00004141"/>
    </source>
</evidence>
<organism evidence="7 8">
    <name type="scientific">Trichonephila clavata</name>
    <name type="common">Joro spider</name>
    <name type="synonym">Nephila clavata</name>
    <dbReference type="NCBI Taxonomy" id="2740835"/>
    <lineage>
        <taxon>Eukaryota</taxon>
        <taxon>Metazoa</taxon>
        <taxon>Ecdysozoa</taxon>
        <taxon>Arthropoda</taxon>
        <taxon>Chelicerata</taxon>
        <taxon>Arachnida</taxon>
        <taxon>Araneae</taxon>
        <taxon>Araneomorphae</taxon>
        <taxon>Entelegynae</taxon>
        <taxon>Araneoidea</taxon>
        <taxon>Nephilidae</taxon>
        <taxon>Trichonephila</taxon>
    </lineage>
</organism>
<evidence type="ECO:0000313" key="8">
    <source>
        <dbReference type="Proteomes" id="UP000887116"/>
    </source>
</evidence>
<comment type="caution">
    <text evidence="6">Lacks conserved residue(s) required for the propagation of feature annotation.</text>
</comment>
<dbReference type="EMBL" id="BMAO01034195">
    <property type="protein sequence ID" value="GFQ94640.1"/>
    <property type="molecule type" value="Genomic_DNA"/>
</dbReference>
<name>A0A8X6L1U7_TRICU</name>
<feature type="transmembrane region" description="Helical" evidence="6">
    <location>
        <begin position="38"/>
        <end position="54"/>
    </location>
</feature>
<dbReference type="PANTHER" id="PTHR12300:SF161">
    <property type="entry name" value="RECEPTOR EXPRESSION-ENHANCING PROTEIN"/>
    <property type="match status" value="1"/>
</dbReference>
<comment type="similarity">
    <text evidence="2 6">Belongs to the DP1 family.</text>
</comment>
<dbReference type="InterPro" id="IPR004345">
    <property type="entry name" value="TB2_DP1_HVA22"/>
</dbReference>
<feature type="transmembrane region" description="Helical" evidence="6">
    <location>
        <begin position="60"/>
        <end position="78"/>
    </location>
</feature>
<keyword evidence="7" id="KW-0675">Receptor</keyword>
<keyword evidence="4 6" id="KW-1133">Transmembrane helix</keyword>
<evidence type="ECO:0000256" key="4">
    <source>
        <dbReference type="ARBA" id="ARBA00022989"/>
    </source>
</evidence>
<accession>A0A8X6L1U7</accession>
<protein>
    <recommendedName>
        <fullName evidence="6">Receptor expression-enhancing protein</fullName>
    </recommendedName>
</protein>
<comment type="caution">
    <text evidence="7">The sequence shown here is derived from an EMBL/GenBank/DDBJ whole genome shotgun (WGS) entry which is preliminary data.</text>
</comment>
<sequence length="183" mass="20737">MSAIMSGYFDKLDKKLHEKNKINEYFEKAEKALGVKRVYLAVGLLSIWALYMILGRGAELICNLIGFGYPAYVSLIALETSSKEDDTKWLIYWVTFASLSLVEFFSDIIISFIPFYWLMKCLFLIWCFAPFENNGSKFLYLRIIRPIFLKNRKGIDEALNKAASTAGGLAKEAAGKIIAGKTE</sequence>
<dbReference type="Proteomes" id="UP000887116">
    <property type="component" value="Unassembled WGS sequence"/>
</dbReference>
<proteinExistence type="inferred from homology"/>
<evidence type="ECO:0000256" key="6">
    <source>
        <dbReference type="RuleBase" id="RU362006"/>
    </source>
</evidence>
<keyword evidence="5 6" id="KW-0472">Membrane</keyword>
<evidence type="ECO:0000313" key="7">
    <source>
        <dbReference type="EMBL" id="GFQ94640.1"/>
    </source>
</evidence>
<gene>
    <name evidence="7" type="primary">REEP5</name>
    <name evidence="7" type="ORF">TNCT_450941</name>
</gene>
<feature type="transmembrane region" description="Helical" evidence="6">
    <location>
        <begin position="123"/>
        <end position="143"/>
    </location>
</feature>
<dbReference type="PANTHER" id="PTHR12300">
    <property type="entry name" value="HVA22-LIKE PROTEINS"/>
    <property type="match status" value="1"/>
</dbReference>
<dbReference type="AlphaFoldDB" id="A0A8X6L1U7"/>
<keyword evidence="3 6" id="KW-0812">Transmembrane</keyword>
<evidence type="ECO:0000256" key="2">
    <source>
        <dbReference type="ARBA" id="ARBA00008573"/>
    </source>
</evidence>